<dbReference type="FunCoup" id="K1PMU3">
    <property type="interactions" value="914"/>
</dbReference>
<dbReference type="PANTHER" id="PTHR13069:SF21">
    <property type="entry name" value="ALKYLATED DNA REPAIR PROTEIN ALKB HOMOLOG 8"/>
    <property type="match status" value="1"/>
</dbReference>
<dbReference type="CDD" id="cd02440">
    <property type="entry name" value="AdoMet_MTases"/>
    <property type="match status" value="1"/>
</dbReference>
<evidence type="ECO:0000256" key="7">
    <source>
        <dbReference type="ARBA" id="ARBA00022884"/>
    </source>
</evidence>
<evidence type="ECO:0000256" key="10">
    <source>
        <dbReference type="ARBA" id="ARBA00034996"/>
    </source>
</evidence>
<keyword evidence="6" id="KW-0862">Zinc</keyword>
<dbReference type="GO" id="GO:0106335">
    <property type="term" value="F:tRNA (5-carboxymethyluridine(34)-5-O)-methyltransferase activity"/>
    <property type="evidence" value="ECO:0007669"/>
    <property type="project" value="UniProtKB-EC"/>
</dbReference>
<comment type="catalytic activity">
    <reaction evidence="10">
        <text>5-(carboxymethyl)uridine(34) in tRNA + S-adenosyl-L-methionine = 5-(2-methoxy-2-oxoethyl)uridine(34) in tRNA + S-adenosyl-L-homocysteine</text>
        <dbReference type="Rhea" id="RHEA:43208"/>
        <dbReference type="Rhea" id="RHEA-COMP:10407"/>
        <dbReference type="Rhea" id="RHEA-COMP:10408"/>
        <dbReference type="ChEBI" id="CHEBI:57856"/>
        <dbReference type="ChEBI" id="CHEBI:59789"/>
        <dbReference type="ChEBI" id="CHEBI:74851"/>
        <dbReference type="ChEBI" id="CHEBI:74882"/>
        <dbReference type="EC" id="2.1.1.229"/>
    </reaction>
</comment>
<evidence type="ECO:0000256" key="1">
    <source>
        <dbReference type="ARBA" id="ARBA00001954"/>
    </source>
</evidence>
<keyword evidence="7" id="KW-0694">RNA-binding</keyword>
<dbReference type="PROSITE" id="PS51471">
    <property type="entry name" value="FE2OG_OXY"/>
    <property type="match status" value="1"/>
</dbReference>
<feature type="compositionally biased region" description="Basic and acidic residues" evidence="14">
    <location>
        <begin position="564"/>
        <end position="575"/>
    </location>
</feature>
<feature type="compositionally biased region" description="Polar residues" evidence="14">
    <location>
        <begin position="550"/>
        <end position="562"/>
    </location>
</feature>
<feature type="region of interest" description="Disordered" evidence="14">
    <location>
        <begin position="364"/>
        <end position="388"/>
    </location>
</feature>
<feature type="signal peptide" evidence="15">
    <location>
        <begin position="1"/>
        <end position="23"/>
    </location>
</feature>
<dbReference type="Gene3D" id="3.30.70.330">
    <property type="match status" value="1"/>
</dbReference>
<evidence type="ECO:0000256" key="2">
    <source>
        <dbReference type="ARBA" id="ARBA00007879"/>
    </source>
</evidence>
<evidence type="ECO:0000256" key="6">
    <source>
        <dbReference type="ARBA" id="ARBA00022833"/>
    </source>
</evidence>
<keyword evidence="15" id="KW-0732">Signal</keyword>
<evidence type="ECO:0000256" key="4">
    <source>
        <dbReference type="ARBA" id="ARBA00022603"/>
    </source>
</evidence>
<dbReference type="Pfam" id="PF00076">
    <property type="entry name" value="RRM_1"/>
    <property type="match status" value="1"/>
</dbReference>
<evidence type="ECO:0000256" key="14">
    <source>
        <dbReference type="SAM" id="MobiDB-lite"/>
    </source>
</evidence>
<dbReference type="Pfam" id="PF08241">
    <property type="entry name" value="Methyltransf_11"/>
    <property type="match status" value="1"/>
</dbReference>
<dbReference type="GO" id="GO:0000049">
    <property type="term" value="F:tRNA binding"/>
    <property type="evidence" value="ECO:0007669"/>
    <property type="project" value="TreeGrafter"/>
</dbReference>
<dbReference type="GO" id="GO:0005737">
    <property type="term" value="C:cytoplasm"/>
    <property type="evidence" value="ECO:0007669"/>
    <property type="project" value="TreeGrafter"/>
</dbReference>
<dbReference type="InterPro" id="IPR005123">
    <property type="entry name" value="Oxoglu/Fe-dep_dioxygenase_dom"/>
</dbReference>
<dbReference type="InterPro" id="IPR013216">
    <property type="entry name" value="Methyltransf_11"/>
</dbReference>
<reference evidence="16" key="1">
    <citation type="journal article" date="2012" name="Nature">
        <title>The oyster genome reveals stress adaptation and complexity of shell formation.</title>
        <authorList>
            <person name="Zhang G."/>
            <person name="Fang X."/>
            <person name="Guo X."/>
            <person name="Li L."/>
            <person name="Luo R."/>
            <person name="Xu F."/>
            <person name="Yang P."/>
            <person name="Zhang L."/>
            <person name="Wang X."/>
            <person name="Qi H."/>
            <person name="Xiong Z."/>
            <person name="Que H."/>
            <person name="Xie Y."/>
            <person name="Holland P.W."/>
            <person name="Paps J."/>
            <person name="Zhu Y."/>
            <person name="Wu F."/>
            <person name="Chen Y."/>
            <person name="Wang J."/>
            <person name="Peng C."/>
            <person name="Meng J."/>
            <person name="Yang L."/>
            <person name="Liu J."/>
            <person name="Wen B."/>
            <person name="Zhang N."/>
            <person name="Huang Z."/>
            <person name="Zhu Q."/>
            <person name="Feng Y."/>
            <person name="Mount A."/>
            <person name="Hedgecock D."/>
            <person name="Xu Z."/>
            <person name="Liu Y."/>
            <person name="Domazet-Loso T."/>
            <person name="Du Y."/>
            <person name="Sun X."/>
            <person name="Zhang S."/>
            <person name="Liu B."/>
            <person name="Cheng P."/>
            <person name="Jiang X."/>
            <person name="Li J."/>
            <person name="Fan D."/>
            <person name="Wang W."/>
            <person name="Fu W."/>
            <person name="Wang T."/>
            <person name="Wang B."/>
            <person name="Zhang J."/>
            <person name="Peng Z."/>
            <person name="Li Y."/>
            <person name="Li N."/>
            <person name="Wang J."/>
            <person name="Chen M."/>
            <person name="He Y."/>
            <person name="Tan F."/>
            <person name="Song X."/>
            <person name="Zheng Q."/>
            <person name="Huang R."/>
            <person name="Yang H."/>
            <person name="Du X."/>
            <person name="Chen L."/>
            <person name="Yang M."/>
            <person name="Gaffney P.M."/>
            <person name="Wang S."/>
            <person name="Luo L."/>
            <person name="She Z."/>
            <person name="Ming Y."/>
            <person name="Huang W."/>
            <person name="Zhang S."/>
            <person name="Huang B."/>
            <person name="Zhang Y."/>
            <person name="Qu T."/>
            <person name="Ni P."/>
            <person name="Miao G."/>
            <person name="Wang J."/>
            <person name="Wang Q."/>
            <person name="Steinberg C.E."/>
            <person name="Wang H."/>
            <person name="Li N."/>
            <person name="Qian L."/>
            <person name="Zhang G."/>
            <person name="Li Y."/>
            <person name="Yang H."/>
            <person name="Liu X."/>
            <person name="Wang J."/>
            <person name="Yin Y."/>
            <person name="Wang J."/>
        </authorList>
    </citation>
    <scope>NUCLEOTIDE SEQUENCE [LARGE SCALE GENOMIC DNA]</scope>
    <source>
        <strain evidence="16">05x7-T-G4-1.051#20</strain>
    </source>
</reference>
<evidence type="ECO:0000313" key="16">
    <source>
        <dbReference type="EMBL" id="EKC20174.1"/>
    </source>
</evidence>
<dbReference type="InterPro" id="IPR037151">
    <property type="entry name" value="AlkB-like_sf"/>
</dbReference>
<feature type="compositionally biased region" description="Polar residues" evidence="14">
    <location>
        <begin position="611"/>
        <end position="649"/>
    </location>
</feature>
<evidence type="ECO:0000256" key="15">
    <source>
        <dbReference type="SAM" id="SignalP"/>
    </source>
</evidence>
<feature type="compositionally biased region" description="Polar residues" evidence="14">
    <location>
        <begin position="372"/>
        <end position="386"/>
    </location>
</feature>
<evidence type="ECO:0000256" key="8">
    <source>
        <dbReference type="ARBA" id="ARBA00023004"/>
    </source>
</evidence>
<organism evidence="16">
    <name type="scientific">Magallana gigas</name>
    <name type="common">Pacific oyster</name>
    <name type="synonym">Crassostrea gigas</name>
    <dbReference type="NCBI Taxonomy" id="29159"/>
    <lineage>
        <taxon>Eukaryota</taxon>
        <taxon>Metazoa</taxon>
        <taxon>Spiralia</taxon>
        <taxon>Lophotrochozoa</taxon>
        <taxon>Mollusca</taxon>
        <taxon>Bivalvia</taxon>
        <taxon>Autobranchia</taxon>
        <taxon>Pteriomorphia</taxon>
        <taxon>Ostreida</taxon>
        <taxon>Ostreoidea</taxon>
        <taxon>Ostreidae</taxon>
        <taxon>Magallana</taxon>
    </lineage>
</organism>
<keyword evidence="4" id="KW-0489">Methyltransferase</keyword>
<keyword evidence="5" id="KW-0808">Transferase</keyword>
<dbReference type="SUPFAM" id="SSF51197">
    <property type="entry name" value="Clavaminate synthase-like"/>
    <property type="match status" value="1"/>
</dbReference>
<sequence length="732" mass="81882">MFSLHCLRIFILIKASSLPWINASDQTFALCDGQRGFIRCENGTKIRIVSANYGRTDDQVCPGGDTSTRTCRSKSSETKILCVNNAGLDVGVSYDEVREVFNPFGKVDEIIMLPKKPYAFVCYQDLDSAERAMNQLNGTSLPETSSRKQSATLYIFFVSKVPVGLSPSPDLPPGLVVRTDFVTEEEERAFLSAVDWGSSPGERSELKHRQVKHFGFEFKYGINDVDADDPLPQGIPPVCSNFLQRALATGHVTHDPDQLTVNQYQPGQGIPSHIDTGPAFEDGIMSLSLGSQVLMDFHHPDCRQLSVLLPPRSLLIMTGESRYVWSHGITPRKSDIVPSAEGNLNVVLRGVRTSFTFRKIIHPAERKRREAQQGSENRPTIPVSSSEAEKLETHHVHQVYEEIASHFSGTRHSPWPRISEFLLKQPPGSLMADIGCGNGKYLGINKSLYQIGSDRSFKLTEICRERGIQAFVADVLSVPLRSESFDVCICIAVIHHLSTEERRIHAISELVRVLRPGGQALVYVWAMEQEINKVKSKYLKEKEFDGSPSVRDNSNSHGNGCKQTGEDSKQQHISDDSCDISSNSKHQECDVVKSDNSCQWTERQTTEICNENSHGIQQSSDSKMKTQTHFGDNKQLDSSNLPNKSSEQYGKQHKELVVHKNRTNFQQQDLLVPWQLKGGARSEAGGGEQVFHRFYHVFQRGELERLCGHVTGCQVVNGYHDQGNWAVILQKM</sequence>
<evidence type="ECO:0000256" key="11">
    <source>
        <dbReference type="ARBA" id="ARBA00045506"/>
    </source>
</evidence>
<dbReference type="GO" id="GO:0002098">
    <property type="term" value="P:tRNA wobble uridine modification"/>
    <property type="evidence" value="ECO:0007669"/>
    <property type="project" value="TreeGrafter"/>
</dbReference>
<dbReference type="InterPro" id="IPR051422">
    <property type="entry name" value="AlkB_tRNA_MeTrf/Diox"/>
</dbReference>
<protein>
    <recommendedName>
        <fullName evidence="3">tRNA (carboxymethyluridine(34)-5-O)-methyltransferase</fullName>
        <ecNumber evidence="3">2.1.1.229</ecNumber>
    </recommendedName>
    <alternativeName>
        <fullName evidence="12">Alkylated DNA repair protein alkB homolog 8</fullName>
    </alternativeName>
    <alternativeName>
        <fullName evidence="13">S-adenosyl-L-methionine-dependent tRNA methyltransferase ALKBH8</fullName>
    </alternativeName>
</protein>
<dbReference type="InterPro" id="IPR035979">
    <property type="entry name" value="RBD_domain_sf"/>
</dbReference>
<dbReference type="Pfam" id="PF13532">
    <property type="entry name" value="2OG-FeII_Oxy_2"/>
    <property type="match status" value="1"/>
</dbReference>
<proteinExistence type="inferred from homology"/>
<comment type="cofactor">
    <cofactor evidence="1">
        <name>Fe(2+)</name>
        <dbReference type="ChEBI" id="CHEBI:29033"/>
    </cofactor>
</comment>
<dbReference type="GO" id="GO:0030488">
    <property type="term" value="P:tRNA methylation"/>
    <property type="evidence" value="ECO:0007669"/>
    <property type="project" value="TreeGrafter"/>
</dbReference>
<accession>K1PMU3</accession>
<feature type="chain" id="PRO_5043332503" description="tRNA (carboxymethyluridine(34)-5-O)-methyltransferase" evidence="15">
    <location>
        <begin position="24"/>
        <end position="732"/>
    </location>
</feature>
<evidence type="ECO:0000256" key="5">
    <source>
        <dbReference type="ARBA" id="ARBA00022679"/>
    </source>
</evidence>
<dbReference type="InterPro" id="IPR012677">
    <property type="entry name" value="Nucleotide-bd_a/b_plait_sf"/>
</dbReference>
<dbReference type="InParanoid" id="K1PMU3"/>
<dbReference type="EC" id="2.1.1.229" evidence="3"/>
<dbReference type="Gene3D" id="2.60.120.590">
    <property type="entry name" value="Alpha-ketoglutarate-dependent dioxygenase AlkB-like"/>
    <property type="match status" value="1"/>
</dbReference>
<name>K1PMU3_MAGGI</name>
<keyword evidence="9" id="KW-0511">Multifunctional enzyme</keyword>
<dbReference type="AlphaFoldDB" id="K1PMU3"/>
<dbReference type="InterPro" id="IPR027450">
    <property type="entry name" value="AlkB-like"/>
</dbReference>
<comment type="similarity">
    <text evidence="2">Belongs to the alkB family.</text>
</comment>
<dbReference type="InterPro" id="IPR000504">
    <property type="entry name" value="RRM_dom"/>
</dbReference>
<dbReference type="PROSITE" id="PS50102">
    <property type="entry name" value="RRM"/>
    <property type="match status" value="1"/>
</dbReference>
<gene>
    <name evidence="16" type="ORF">CGI_10006551</name>
</gene>
<evidence type="ECO:0000256" key="3">
    <source>
        <dbReference type="ARBA" id="ARBA00012808"/>
    </source>
</evidence>
<dbReference type="EMBL" id="JH816020">
    <property type="protein sequence ID" value="EKC20174.1"/>
    <property type="molecule type" value="Genomic_DNA"/>
</dbReference>
<dbReference type="InterPro" id="IPR029063">
    <property type="entry name" value="SAM-dependent_MTases_sf"/>
</dbReference>
<dbReference type="SUPFAM" id="SSF53335">
    <property type="entry name" value="S-adenosyl-L-methionine-dependent methyltransferases"/>
    <property type="match status" value="1"/>
</dbReference>
<dbReference type="Gene3D" id="3.40.50.150">
    <property type="entry name" value="Vaccinia Virus protein VP39"/>
    <property type="match status" value="1"/>
</dbReference>
<feature type="region of interest" description="Disordered" evidence="14">
    <location>
        <begin position="544"/>
        <end position="583"/>
    </location>
</feature>
<dbReference type="HOGENOM" id="CLU_029501_4_0_1"/>
<dbReference type="PANTHER" id="PTHR13069">
    <property type="entry name" value="ALKYLATED DNA REPAIR PROTEIN ALKB HOMOLOG 8"/>
    <property type="match status" value="1"/>
</dbReference>
<feature type="region of interest" description="Disordered" evidence="14">
    <location>
        <begin position="611"/>
        <end position="651"/>
    </location>
</feature>
<dbReference type="SUPFAM" id="SSF54928">
    <property type="entry name" value="RNA-binding domain, RBD"/>
    <property type="match status" value="1"/>
</dbReference>
<comment type="function">
    <text evidence="11">Catalyzes the methylation of 5-carboxymethyl uridine to 5-methylcarboxymethyl uridine at the wobble position of the anticodon loop in tRNA via its methyltransferase domain. Catalyzes the last step in the formation of 5-methylcarboxymethyl uridine at the wobble position of the anticodon loop in target tRNA. Has a preference for tRNA(Arg) and tRNA(Glu), and does not bind tRNA(Lys). Binds tRNA and catalyzes the iron and alpha-ketoglutarate dependent hydroxylation of 5-methylcarboxymethyl uridine at the wobble position of the anticodon loop in tRNA via its dioxygenase domain, giving rise to 5-(S)-methoxycarbonylhydroxymethyluridine; has a preference for tRNA(Gly). Required for normal survival after DNA damage. May inhibit apoptosis and promote cell survival and angiogenesis.</text>
</comment>
<dbReference type="GO" id="GO:0005634">
    <property type="term" value="C:nucleus"/>
    <property type="evidence" value="ECO:0007669"/>
    <property type="project" value="TreeGrafter"/>
</dbReference>
<dbReference type="SMART" id="SM00360">
    <property type="entry name" value="RRM"/>
    <property type="match status" value="1"/>
</dbReference>
<evidence type="ECO:0000256" key="12">
    <source>
        <dbReference type="ARBA" id="ARBA00049786"/>
    </source>
</evidence>
<dbReference type="GO" id="GO:0008757">
    <property type="term" value="F:S-adenosylmethionine-dependent methyltransferase activity"/>
    <property type="evidence" value="ECO:0007669"/>
    <property type="project" value="InterPro"/>
</dbReference>
<keyword evidence="8" id="KW-0408">Iron</keyword>
<evidence type="ECO:0000256" key="13">
    <source>
        <dbReference type="ARBA" id="ARBA00049802"/>
    </source>
</evidence>
<evidence type="ECO:0000256" key="9">
    <source>
        <dbReference type="ARBA" id="ARBA00023268"/>
    </source>
</evidence>